<dbReference type="SMART" id="SM00130">
    <property type="entry name" value="KR"/>
    <property type="match status" value="1"/>
</dbReference>
<keyword evidence="1 3" id="KW-0420">Kringle</keyword>
<evidence type="ECO:0000256" key="2">
    <source>
        <dbReference type="ARBA" id="ARBA00023157"/>
    </source>
</evidence>
<dbReference type="PROSITE" id="PS50070">
    <property type="entry name" value="KRINGLE_2"/>
    <property type="match status" value="1"/>
</dbReference>
<dbReference type="Proteomes" id="UP001374579">
    <property type="component" value="Unassembled WGS sequence"/>
</dbReference>
<dbReference type="PROSITE" id="PS50923">
    <property type="entry name" value="SUSHI"/>
    <property type="match status" value="1"/>
</dbReference>
<feature type="signal peptide" evidence="6">
    <location>
        <begin position="1"/>
        <end position="20"/>
    </location>
</feature>
<dbReference type="SUPFAM" id="SSF57535">
    <property type="entry name" value="Complement control module/SCR domain"/>
    <property type="match status" value="1"/>
</dbReference>
<dbReference type="Pfam" id="PF00084">
    <property type="entry name" value="Sushi"/>
    <property type="match status" value="1"/>
</dbReference>
<name>A0AAN9C2R4_9CAEN</name>
<evidence type="ECO:0000256" key="3">
    <source>
        <dbReference type="PROSITE-ProRule" id="PRU00121"/>
    </source>
</evidence>
<evidence type="ECO:0000256" key="5">
    <source>
        <dbReference type="SAM" id="MobiDB-lite"/>
    </source>
</evidence>
<dbReference type="InterPro" id="IPR050759">
    <property type="entry name" value="Serine_protease_kringle"/>
</dbReference>
<dbReference type="CDD" id="cd00033">
    <property type="entry name" value="CCP"/>
    <property type="match status" value="1"/>
</dbReference>
<evidence type="ECO:0000256" key="6">
    <source>
        <dbReference type="SAM" id="SignalP"/>
    </source>
</evidence>
<feature type="compositionally biased region" description="Pro residues" evidence="5">
    <location>
        <begin position="259"/>
        <end position="275"/>
    </location>
</feature>
<accession>A0AAN9C2R4</accession>
<proteinExistence type="predicted"/>
<feature type="chain" id="PRO_5042843179" evidence="6">
    <location>
        <begin position="21"/>
        <end position="281"/>
    </location>
</feature>
<gene>
    <name evidence="9" type="ORF">V1264_001901</name>
</gene>
<keyword evidence="2 3" id="KW-1015">Disulfide bond</keyword>
<dbReference type="GO" id="GO:0005615">
    <property type="term" value="C:extracellular space"/>
    <property type="evidence" value="ECO:0007669"/>
    <property type="project" value="TreeGrafter"/>
</dbReference>
<dbReference type="InterPro" id="IPR038178">
    <property type="entry name" value="Kringle_sf"/>
</dbReference>
<dbReference type="PANTHER" id="PTHR24261:SF7">
    <property type="entry name" value="KRINGLE DOMAIN-CONTAINING PROTEIN"/>
    <property type="match status" value="1"/>
</dbReference>
<feature type="domain" description="Kringle" evidence="7">
    <location>
        <begin position="186"/>
        <end position="260"/>
    </location>
</feature>
<protein>
    <submittedName>
        <fullName evidence="9">Uncharacterized protein</fullName>
    </submittedName>
</protein>
<evidence type="ECO:0000256" key="1">
    <source>
        <dbReference type="ARBA" id="ARBA00022572"/>
    </source>
</evidence>
<dbReference type="Pfam" id="PF00051">
    <property type="entry name" value="Kringle"/>
    <property type="match status" value="1"/>
</dbReference>
<evidence type="ECO:0000313" key="9">
    <source>
        <dbReference type="EMBL" id="KAK7116174.1"/>
    </source>
</evidence>
<evidence type="ECO:0000259" key="8">
    <source>
        <dbReference type="PROSITE" id="PS50923"/>
    </source>
</evidence>
<comment type="caution">
    <text evidence="9">The sequence shown here is derived from an EMBL/GenBank/DDBJ whole genome shotgun (WGS) entry which is preliminary data.</text>
</comment>
<dbReference type="GO" id="GO:0005102">
    <property type="term" value="F:signaling receptor binding"/>
    <property type="evidence" value="ECO:0007669"/>
    <property type="project" value="TreeGrafter"/>
</dbReference>
<evidence type="ECO:0000259" key="7">
    <source>
        <dbReference type="PROSITE" id="PS50070"/>
    </source>
</evidence>
<evidence type="ECO:0000313" key="10">
    <source>
        <dbReference type="Proteomes" id="UP001374579"/>
    </source>
</evidence>
<sequence length="281" mass="31273">MARNVLASTKLITYLMFVHHAFVILSTVSEEKREILFTIHRHRKLSHESCVDTSVCSHMSCAMVCMRRGHCEAFVYLEFDNGTRLCQLCSQFYEEYLLPGMGIVGATKQIVAADCSRPKDIPGTDVTYAFTSANSIASYRCKADHTQISGNGTSVCLRTGAWSTVSIACVETGCYFHDRSLGHNWYTHTVSVTKHGVTCQKWDVDTPHTRNHELVTKLEHFPIPLDLDNNYCRIYPDRTIPWCYTTDPGHKSDDCGIPACPPPVSSPGGPPPPGGRPNMGR</sequence>
<dbReference type="Gene3D" id="2.10.70.10">
    <property type="entry name" value="Complement Module, domain 1"/>
    <property type="match status" value="1"/>
</dbReference>
<dbReference type="EMBL" id="JBAMIC010000001">
    <property type="protein sequence ID" value="KAK7116174.1"/>
    <property type="molecule type" value="Genomic_DNA"/>
</dbReference>
<organism evidence="9 10">
    <name type="scientific">Littorina saxatilis</name>
    <dbReference type="NCBI Taxonomy" id="31220"/>
    <lineage>
        <taxon>Eukaryota</taxon>
        <taxon>Metazoa</taxon>
        <taxon>Spiralia</taxon>
        <taxon>Lophotrochozoa</taxon>
        <taxon>Mollusca</taxon>
        <taxon>Gastropoda</taxon>
        <taxon>Caenogastropoda</taxon>
        <taxon>Littorinimorpha</taxon>
        <taxon>Littorinoidea</taxon>
        <taxon>Littorinidae</taxon>
        <taxon>Littorina</taxon>
    </lineage>
</organism>
<dbReference type="InterPro" id="IPR000001">
    <property type="entry name" value="Kringle"/>
</dbReference>
<comment type="caution">
    <text evidence="3">Lacks conserved residue(s) required for the propagation of feature annotation.</text>
</comment>
<dbReference type="AlphaFoldDB" id="A0AAN9C2R4"/>
<dbReference type="GO" id="GO:0004175">
    <property type="term" value="F:endopeptidase activity"/>
    <property type="evidence" value="ECO:0007669"/>
    <property type="project" value="TreeGrafter"/>
</dbReference>
<feature type="disulfide bond" evidence="3">
    <location>
        <begin position="232"/>
        <end position="255"/>
    </location>
</feature>
<keyword evidence="10" id="KW-1185">Reference proteome</keyword>
<evidence type="ECO:0000256" key="4">
    <source>
        <dbReference type="PROSITE-ProRule" id="PRU00302"/>
    </source>
</evidence>
<dbReference type="InterPro" id="IPR000436">
    <property type="entry name" value="Sushi_SCR_CCP_dom"/>
</dbReference>
<feature type="domain" description="Sushi" evidence="8">
    <location>
        <begin position="113"/>
        <end position="171"/>
    </location>
</feature>
<feature type="region of interest" description="Disordered" evidence="5">
    <location>
        <begin position="256"/>
        <end position="281"/>
    </location>
</feature>
<keyword evidence="6" id="KW-0732">Signal</keyword>
<keyword evidence="4" id="KW-0768">Sushi</keyword>
<dbReference type="InterPro" id="IPR013806">
    <property type="entry name" value="Kringle-like"/>
</dbReference>
<dbReference type="SUPFAM" id="SSF57440">
    <property type="entry name" value="Kringle-like"/>
    <property type="match status" value="1"/>
</dbReference>
<dbReference type="Gene3D" id="2.40.20.10">
    <property type="entry name" value="Plasminogen Kringle 4"/>
    <property type="match status" value="1"/>
</dbReference>
<dbReference type="SMART" id="SM00032">
    <property type="entry name" value="CCP"/>
    <property type="match status" value="1"/>
</dbReference>
<dbReference type="InterPro" id="IPR035976">
    <property type="entry name" value="Sushi/SCR/CCP_sf"/>
</dbReference>
<dbReference type="PANTHER" id="PTHR24261">
    <property type="entry name" value="PLASMINOGEN-RELATED"/>
    <property type="match status" value="1"/>
</dbReference>
<reference evidence="9 10" key="1">
    <citation type="submission" date="2024-02" db="EMBL/GenBank/DDBJ databases">
        <title>Chromosome-scale genome assembly of the rough periwinkle Littorina saxatilis.</title>
        <authorList>
            <person name="De Jode A."/>
            <person name="Faria R."/>
            <person name="Formenti G."/>
            <person name="Sims Y."/>
            <person name="Smith T.P."/>
            <person name="Tracey A."/>
            <person name="Wood J.M.D."/>
            <person name="Zagrodzka Z.B."/>
            <person name="Johannesson K."/>
            <person name="Butlin R.K."/>
            <person name="Leder E.H."/>
        </authorList>
    </citation>
    <scope>NUCLEOTIDE SEQUENCE [LARGE SCALE GENOMIC DNA]</scope>
    <source>
        <strain evidence="9">Snail1</strain>
        <tissue evidence="9">Muscle</tissue>
    </source>
</reference>